<keyword evidence="3" id="KW-1185">Reference proteome</keyword>
<proteinExistence type="predicted"/>
<keyword evidence="2" id="KW-0808">Transferase</keyword>
<organism evidence="2 3">
    <name type="scientific">Caerostris darwini</name>
    <dbReference type="NCBI Taxonomy" id="1538125"/>
    <lineage>
        <taxon>Eukaryota</taxon>
        <taxon>Metazoa</taxon>
        <taxon>Ecdysozoa</taxon>
        <taxon>Arthropoda</taxon>
        <taxon>Chelicerata</taxon>
        <taxon>Arachnida</taxon>
        <taxon>Araneae</taxon>
        <taxon>Araneomorphae</taxon>
        <taxon>Entelegynae</taxon>
        <taxon>Araneoidea</taxon>
        <taxon>Araneidae</taxon>
        <taxon>Caerostris</taxon>
    </lineage>
</organism>
<keyword evidence="2" id="KW-0695">RNA-directed DNA polymerase</keyword>
<dbReference type="GO" id="GO:0003964">
    <property type="term" value="F:RNA-directed DNA polymerase activity"/>
    <property type="evidence" value="ECO:0007669"/>
    <property type="project" value="UniProtKB-KW"/>
</dbReference>
<feature type="compositionally biased region" description="Acidic residues" evidence="1">
    <location>
        <begin position="94"/>
        <end position="104"/>
    </location>
</feature>
<evidence type="ECO:0000256" key="1">
    <source>
        <dbReference type="SAM" id="MobiDB-lite"/>
    </source>
</evidence>
<dbReference type="AlphaFoldDB" id="A0AAV4Q6S1"/>
<evidence type="ECO:0000313" key="2">
    <source>
        <dbReference type="EMBL" id="GIY04029.1"/>
    </source>
</evidence>
<dbReference type="EMBL" id="BPLQ01003879">
    <property type="protein sequence ID" value="GIY04029.1"/>
    <property type="molecule type" value="Genomic_DNA"/>
</dbReference>
<comment type="caution">
    <text evidence="2">The sequence shown here is derived from an EMBL/GenBank/DDBJ whole genome shotgun (WGS) entry which is preliminary data.</text>
</comment>
<name>A0AAV4Q6S1_9ARAC</name>
<keyword evidence="2" id="KW-0548">Nucleotidyltransferase</keyword>
<accession>A0AAV4Q6S1</accession>
<protein>
    <submittedName>
        <fullName evidence="2">Reverse transcriptase</fullName>
    </submittedName>
</protein>
<dbReference type="Proteomes" id="UP001054837">
    <property type="component" value="Unassembled WGS sequence"/>
</dbReference>
<feature type="region of interest" description="Disordered" evidence="1">
    <location>
        <begin position="61"/>
        <end position="104"/>
    </location>
</feature>
<reference evidence="2 3" key="1">
    <citation type="submission" date="2021-06" db="EMBL/GenBank/DDBJ databases">
        <title>Caerostris darwini draft genome.</title>
        <authorList>
            <person name="Kono N."/>
            <person name="Arakawa K."/>
        </authorList>
    </citation>
    <scope>NUCLEOTIDE SEQUENCE [LARGE SCALE GENOMIC DNA]</scope>
</reference>
<gene>
    <name evidence="2" type="primary">TY3B-I_815</name>
    <name evidence="2" type="ORF">CDAR_56631</name>
</gene>
<sequence>MIMQNKVKDAYNKERCGTTTYKSGQAEVMKKTPIPTGEPTKTQPKYRGPLIITDVLPGDTYRVTQHGEKSKGHSYSTTAHASQLKAGPNQTDSDREDSSDELFR</sequence>
<evidence type="ECO:0000313" key="3">
    <source>
        <dbReference type="Proteomes" id="UP001054837"/>
    </source>
</evidence>
<feature type="region of interest" description="Disordered" evidence="1">
    <location>
        <begin position="22"/>
        <end position="48"/>
    </location>
</feature>